<dbReference type="EMBL" id="HBUF01522018">
    <property type="protein sequence ID" value="CAG6749146.1"/>
    <property type="molecule type" value="Transcribed_RNA"/>
</dbReference>
<dbReference type="EMBL" id="HBUF01025387">
    <property type="protein sequence ID" value="CAG6612732.1"/>
    <property type="molecule type" value="Transcribed_RNA"/>
</dbReference>
<dbReference type="EMBL" id="HBUF01522017">
    <property type="protein sequence ID" value="CAG6749142.1"/>
    <property type="molecule type" value="Transcribed_RNA"/>
</dbReference>
<protein>
    <submittedName>
        <fullName evidence="1">Uncharacterized protein</fullName>
    </submittedName>
</protein>
<dbReference type="EMBL" id="HBUF01329513">
    <property type="protein sequence ID" value="CAG6696627.1"/>
    <property type="molecule type" value="Transcribed_RNA"/>
</dbReference>
<proteinExistence type="predicted"/>
<dbReference type="EMBL" id="HBUF01369309">
    <property type="protein sequence ID" value="CAG6725318.1"/>
    <property type="molecule type" value="Transcribed_RNA"/>
</dbReference>
<organism evidence="1">
    <name type="scientific">Cacopsylla melanoneura</name>
    <dbReference type="NCBI Taxonomy" id="428564"/>
    <lineage>
        <taxon>Eukaryota</taxon>
        <taxon>Metazoa</taxon>
        <taxon>Ecdysozoa</taxon>
        <taxon>Arthropoda</taxon>
        <taxon>Hexapoda</taxon>
        <taxon>Insecta</taxon>
        <taxon>Pterygota</taxon>
        <taxon>Neoptera</taxon>
        <taxon>Paraneoptera</taxon>
        <taxon>Hemiptera</taxon>
        <taxon>Sternorrhyncha</taxon>
        <taxon>Psylloidea</taxon>
        <taxon>Psyllidae</taxon>
        <taxon>Psyllinae</taxon>
        <taxon>Cacopsylla</taxon>
    </lineage>
</organism>
<dbReference type="EMBL" id="HBUF01329512">
    <property type="protein sequence ID" value="CAG6696625.1"/>
    <property type="molecule type" value="Transcribed_RNA"/>
</dbReference>
<dbReference type="EMBL" id="HBUF01025388">
    <property type="protein sequence ID" value="CAG6612734.1"/>
    <property type="molecule type" value="Transcribed_RNA"/>
</dbReference>
<dbReference type="EMBL" id="HBUF01025389">
    <property type="protein sequence ID" value="CAG6612738.1"/>
    <property type="molecule type" value="Transcribed_RNA"/>
</dbReference>
<accession>A0A8D8ZK00</accession>
<dbReference type="EMBL" id="HBUF01369308">
    <property type="protein sequence ID" value="CAG6725314.1"/>
    <property type="molecule type" value="Transcribed_RNA"/>
</dbReference>
<sequence length="129" mass="15360">MVRVVFTAPFFTNWRSFILTYRQTSTLSKLYPGSNIIVISATLISRTTQSWRLTSNRATIRFPLGWPNWETFLHRMDKAWAIFRDTKRKVPIWATLQRLIKSLEMEHLVEQPALRYKEVMKWGRMILGI</sequence>
<dbReference type="EMBL" id="HBUF01522019">
    <property type="protein sequence ID" value="CAG6749148.1"/>
    <property type="molecule type" value="Transcribed_RNA"/>
</dbReference>
<reference evidence="1" key="1">
    <citation type="submission" date="2021-05" db="EMBL/GenBank/DDBJ databases">
        <authorList>
            <person name="Alioto T."/>
            <person name="Alioto T."/>
            <person name="Gomez Garrido J."/>
        </authorList>
    </citation>
    <scope>NUCLEOTIDE SEQUENCE</scope>
</reference>
<dbReference type="AlphaFoldDB" id="A0A8D8ZK00"/>
<dbReference type="EMBL" id="HBUF01329514">
    <property type="protein sequence ID" value="CAG6696629.1"/>
    <property type="molecule type" value="Transcribed_RNA"/>
</dbReference>
<evidence type="ECO:0000313" key="1">
    <source>
        <dbReference type="EMBL" id="CAG6749148.1"/>
    </source>
</evidence>
<name>A0A8D8ZK00_9HEMI</name>